<dbReference type="Gene3D" id="1.10.10.2840">
    <property type="entry name" value="PucR C-terminal helix-turn-helix domain"/>
    <property type="match status" value="1"/>
</dbReference>
<name>A0ABT6T410_9ACTN</name>
<feature type="domain" description="CdaR GGDEF-like" evidence="3">
    <location>
        <begin position="286"/>
        <end position="412"/>
    </location>
</feature>
<gene>
    <name evidence="4" type="ORF">QIT00_24110</name>
</gene>
<dbReference type="RefSeq" id="WP_282537469.1">
    <property type="nucleotide sequence ID" value="NZ_JASCIS010000026.1"/>
</dbReference>
<comment type="similarity">
    <text evidence="1">Belongs to the CdaR family.</text>
</comment>
<dbReference type="Pfam" id="PF17853">
    <property type="entry name" value="GGDEF_2"/>
    <property type="match status" value="1"/>
</dbReference>
<evidence type="ECO:0000313" key="5">
    <source>
        <dbReference type="Proteomes" id="UP001237105"/>
    </source>
</evidence>
<comment type="caution">
    <text evidence="4">The sequence shown here is derived from an EMBL/GenBank/DDBJ whole genome shotgun (WGS) entry which is preliminary data.</text>
</comment>
<evidence type="ECO:0000256" key="1">
    <source>
        <dbReference type="ARBA" id="ARBA00006754"/>
    </source>
</evidence>
<protein>
    <submittedName>
        <fullName evidence="4">Helix-turn-helix domain-containing protein</fullName>
    </submittedName>
</protein>
<dbReference type="InterPro" id="IPR025736">
    <property type="entry name" value="PucR_C-HTH_dom"/>
</dbReference>
<dbReference type="Proteomes" id="UP001237105">
    <property type="component" value="Unassembled WGS sequence"/>
</dbReference>
<dbReference type="PANTHER" id="PTHR33744">
    <property type="entry name" value="CARBOHYDRATE DIACID REGULATOR"/>
    <property type="match status" value="1"/>
</dbReference>
<dbReference type="Pfam" id="PF13556">
    <property type="entry name" value="HTH_30"/>
    <property type="match status" value="1"/>
</dbReference>
<sequence>MQGDCTLEALLDTLGQPALRLVTAPAGTAVPVTEVLLHDLGAPVPYTPGGLLLAVGVRAEAAAELVPAVAEAGLTGLVVRGGGGPAEAARSHGVALLAVDEDASWHRVHLLIASAVEAGPAPVAQGTGASALGDLFTLANAIAAAGGGATTVEDPRQRILAYSTIDGQAIDDSRRQGILGRQVPGSRENTEQYRRLHASAHPLRLPGTAPGEIDRLAVAIRAGGEILGSLWMIDNGRLAPDAEEILAQGASTAAFHLLRARAAEDLTRHQYGDLLRRLLNGTAAPATAARRLGFSEDSPVRVVAFVLDAAPGDEPAAPADSAQATLRLLDHVRLQCGARYGRHACVVIDHVVYALLPDAGQDGGRQRRLIEDITGQATRALRVPVRAGLGGTVAGLADVARSRDDADRVLTVLEDDRGVAAIEDVRPRVTLLRLGEILAHRTDLSTGPWQGVLAYDEQHGTDYAGTLIAYFDAGCDMAGAARLLAVHPNTCRYRLKQIREHLDIDLGDPDERLVLWLHLRILARLRAPGRA</sequence>
<accession>A0ABT6T410</accession>
<dbReference type="InterPro" id="IPR041522">
    <property type="entry name" value="CdaR_GGDEF"/>
</dbReference>
<keyword evidence="5" id="KW-1185">Reference proteome</keyword>
<feature type="domain" description="PucR C-terminal helix-turn-helix" evidence="2">
    <location>
        <begin position="465"/>
        <end position="521"/>
    </location>
</feature>
<dbReference type="EMBL" id="JASCIS010000026">
    <property type="protein sequence ID" value="MDI3421602.1"/>
    <property type="molecule type" value="Genomic_DNA"/>
</dbReference>
<proteinExistence type="inferred from homology"/>
<dbReference type="PANTHER" id="PTHR33744:SF17">
    <property type="entry name" value="CONSERVED PROTEIN"/>
    <property type="match status" value="1"/>
</dbReference>
<reference evidence="4 5" key="1">
    <citation type="submission" date="2023-05" db="EMBL/GenBank/DDBJ databases">
        <title>Draft genome sequence of Streptomyces sp. B-S-A12 isolated from a cave soil in Thailand.</title>
        <authorList>
            <person name="Chamroensaksri N."/>
            <person name="Muangham S."/>
        </authorList>
    </citation>
    <scope>NUCLEOTIDE SEQUENCE [LARGE SCALE GENOMIC DNA]</scope>
    <source>
        <strain evidence="4 5">B-S-A12</strain>
    </source>
</reference>
<evidence type="ECO:0000259" key="3">
    <source>
        <dbReference type="Pfam" id="PF17853"/>
    </source>
</evidence>
<evidence type="ECO:0000259" key="2">
    <source>
        <dbReference type="Pfam" id="PF13556"/>
    </source>
</evidence>
<dbReference type="InterPro" id="IPR042070">
    <property type="entry name" value="PucR_C-HTH_sf"/>
</dbReference>
<evidence type="ECO:0000313" key="4">
    <source>
        <dbReference type="EMBL" id="MDI3421602.1"/>
    </source>
</evidence>
<organism evidence="4 5">
    <name type="scientific">Streptomyces luteolus</name>
    <dbReference type="NCBI Taxonomy" id="3043615"/>
    <lineage>
        <taxon>Bacteria</taxon>
        <taxon>Bacillati</taxon>
        <taxon>Actinomycetota</taxon>
        <taxon>Actinomycetes</taxon>
        <taxon>Kitasatosporales</taxon>
        <taxon>Streptomycetaceae</taxon>
        <taxon>Streptomyces</taxon>
    </lineage>
</organism>
<dbReference type="InterPro" id="IPR051448">
    <property type="entry name" value="CdaR-like_regulators"/>
</dbReference>